<gene>
    <name evidence="2" type="ORF">BDK51DRAFT_34166</name>
</gene>
<keyword evidence="3" id="KW-1185">Reference proteome</keyword>
<dbReference type="EMBL" id="KZ998127">
    <property type="protein sequence ID" value="RKO86522.1"/>
    <property type="molecule type" value="Genomic_DNA"/>
</dbReference>
<dbReference type="Proteomes" id="UP000269721">
    <property type="component" value="Unassembled WGS sequence"/>
</dbReference>
<dbReference type="GO" id="GO:0031209">
    <property type="term" value="C:SCAR complex"/>
    <property type="evidence" value="ECO:0007669"/>
    <property type="project" value="TreeGrafter"/>
</dbReference>
<dbReference type="GO" id="GO:0000902">
    <property type="term" value="P:cell morphogenesis"/>
    <property type="evidence" value="ECO:0007669"/>
    <property type="project" value="TreeGrafter"/>
</dbReference>
<proteinExistence type="inferred from homology"/>
<dbReference type="GO" id="GO:0030031">
    <property type="term" value="P:cell projection assembly"/>
    <property type="evidence" value="ECO:0007669"/>
    <property type="project" value="TreeGrafter"/>
</dbReference>
<dbReference type="Pfam" id="PF09735">
    <property type="entry name" value="Nckap1"/>
    <property type="match status" value="1"/>
</dbReference>
<dbReference type="PANTHER" id="PTHR12093">
    <property type="entry name" value="NCK-ASSOCIATED PROTEIN 1"/>
    <property type="match status" value="1"/>
</dbReference>
<evidence type="ECO:0000256" key="1">
    <source>
        <dbReference type="ARBA" id="ARBA00037947"/>
    </source>
</evidence>
<dbReference type="PANTHER" id="PTHR12093:SF10">
    <property type="entry name" value="MEMBRANE-ASSOCIATED PROTEIN HEM"/>
    <property type="match status" value="1"/>
</dbReference>
<dbReference type="AlphaFoldDB" id="A0A4P9W3U7"/>
<name>A0A4P9W3U7_9FUNG</name>
<sequence>MADELNLNKWADHLIILHAHAQGLLAALHAAKQSIDSDSPSSPTSAIDLLSKGGSPDVGFSYNGASVSPASPARPGAERLKTLGDPTLAPLFKIMVKKFPDAGDLAKSSGYPAFQSAHGDILSEMQPIYDLFLAIMEFTENAAMVLSQGINLVSFNSESNPDIVDAFLDLLVSYTFVLHMLATLGNERKTIAMSFSRAYQIKNSEAEPSFQR</sequence>
<protein>
    <submittedName>
        <fullName evidence="2">Uncharacterized protein</fullName>
    </submittedName>
</protein>
<evidence type="ECO:0000313" key="3">
    <source>
        <dbReference type="Proteomes" id="UP000269721"/>
    </source>
</evidence>
<accession>A0A4P9W3U7</accession>
<feature type="non-terminal residue" evidence="2">
    <location>
        <position position="212"/>
    </location>
</feature>
<dbReference type="InterPro" id="IPR019137">
    <property type="entry name" value="Nck-associated_protein-1"/>
</dbReference>
<organism evidence="2 3">
    <name type="scientific">Blyttiomyces helicus</name>
    <dbReference type="NCBI Taxonomy" id="388810"/>
    <lineage>
        <taxon>Eukaryota</taxon>
        <taxon>Fungi</taxon>
        <taxon>Fungi incertae sedis</taxon>
        <taxon>Chytridiomycota</taxon>
        <taxon>Chytridiomycota incertae sedis</taxon>
        <taxon>Chytridiomycetes</taxon>
        <taxon>Chytridiomycetes incertae sedis</taxon>
        <taxon>Blyttiomyces</taxon>
    </lineage>
</organism>
<dbReference type="GO" id="GO:0030866">
    <property type="term" value="P:cortical actin cytoskeleton organization"/>
    <property type="evidence" value="ECO:0007669"/>
    <property type="project" value="TreeGrafter"/>
</dbReference>
<reference evidence="3" key="1">
    <citation type="journal article" date="2018" name="Nat. Microbiol.">
        <title>Leveraging single-cell genomics to expand the fungal tree of life.</title>
        <authorList>
            <person name="Ahrendt S.R."/>
            <person name="Quandt C.A."/>
            <person name="Ciobanu D."/>
            <person name="Clum A."/>
            <person name="Salamov A."/>
            <person name="Andreopoulos B."/>
            <person name="Cheng J.F."/>
            <person name="Woyke T."/>
            <person name="Pelin A."/>
            <person name="Henrissat B."/>
            <person name="Reynolds N.K."/>
            <person name="Benny G.L."/>
            <person name="Smith M.E."/>
            <person name="James T.Y."/>
            <person name="Grigoriev I.V."/>
        </authorList>
    </citation>
    <scope>NUCLEOTIDE SEQUENCE [LARGE SCALE GENOMIC DNA]</scope>
</reference>
<evidence type="ECO:0000313" key="2">
    <source>
        <dbReference type="EMBL" id="RKO86522.1"/>
    </source>
</evidence>
<dbReference type="OrthoDB" id="548214at2759"/>
<dbReference type="GO" id="GO:0016477">
    <property type="term" value="P:cell migration"/>
    <property type="evidence" value="ECO:0007669"/>
    <property type="project" value="TreeGrafter"/>
</dbReference>
<comment type="similarity">
    <text evidence="1">Belongs to the HEM-1/HEM-2 family.</text>
</comment>